<dbReference type="GO" id="GO:0015226">
    <property type="term" value="F:carnitine transmembrane transporter activity"/>
    <property type="evidence" value="ECO:0007669"/>
    <property type="project" value="TreeGrafter"/>
</dbReference>
<organism evidence="7 8">
    <name type="scientific">Ornithinibacillus halotolerans</name>
    <dbReference type="NCBI Taxonomy" id="1274357"/>
    <lineage>
        <taxon>Bacteria</taxon>
        <taxon>Bacillati</taxon>
        <taxon>Bacillota</taxon>
        <taxon>Bacilli</taxon>
        <taxon>Bacillales</taxon>
        <taxon>Bacillaceae</taxon>
        <taxon>Ornithinibacillus</taxon>
    </lineage>
</organism>
<evidence type="ECO:0000256" key="5">
    <source>
        <dbReference type="SAM" id="SignalP"/>
    </source>
</evidence>
<sequence>MRKFLIGFGLIGALVLSACGDDSSETTNDNKSYSEAVDYTITGIEPGAGISVTTEKAIEEYDSLSGWTVELSSTAAMASELDKAIENEEPIIITGWNPHWTFAKHPDMKYLEDPKGIYGGEEEIRTIVRKGLEEEKPEAYKVLEQFSWDVEDMEGIMYESKETGDDIDVVAQRWVEDNQDKVDTWLDGVNEVDGVKVELVSTPWDSERASANVVKFAMEQKGFDVTVTPVDVAVVFESIANGDGDASLAPWMPITHKEFYEGYQDEFIDLGANLIGAKIGLVVPAYMDIDSIEDLEPK</sequence>
<evidence type="ECO:0000256" key="4">
    <source>
        <dbReference type="ARBA" id="ARBA00023136"/>
    </source>
</evidence>
<dbReference type="AlphaFoldDB" id="A0A916RZ70"/>
<dbReference type="GO" id="GO:0005275">
    <property type="term" value="F:amine transmembrane transporter activity"/>
    <property type="evidence" value="ECO:0007669"/>
    <property type="project" value="TreeGrafter"/>
</dbReference>
<name>A0A916RZ70_9BACI</name>
<dbReference type="PANTHER" id="PTHR47737">
    <property type="entry name" value="GLYCINE BETAINE/PROLINE BETAINE TRANSPORT SYSTEM PERMEASE PROTEIN PROW"/>
    <property type="match status" value="1"/>
</dbReference>
<proteinExistence type="predicted"/>
<dbReference type="InterPro" id="IPR007210">
    <property type="entry name" value="ABC_Gly_betaine_transp_sub-bd"/>
</dbReference>
<dbReference type="RefSeq" id="WP_188384211.1">
    <property type="nucleotide sequence ID" value="NZ_BMEY01000007.1"/>
</dbReference>
<evidence type="ECO:0000256" key="1">
    <source>
        <dbReference type="ARBA" id="ARBA00004236"/>
    </source>
</evidence>
<keyword evidence="2" id="KW-0813">Transport</keyword>
<feature type="signal peptide" evidence="5">
    <location>
        <begin position="1"/>
        <end position="20"/>
    </location>
</feature>
<dbReference type="GO" id="GO:0031460">
    <property type="term" value="P:glycine betaine transport"/>
    <property type="evidence" value="ECO:0007669"/>
    <property type="project" value="TreeGrafter"/>
</dbReference>
<keyword evidence="4" id="KW-0472">Membrane</keyword>
<comment type="caution">
    <text evidence="7">The sequence shown here is derived from an EMBL/GenBank/DDBJ whole genome shotgun (WGS) entry which is preliminary data.</text>
</comment>
<accession>A0A916RZ70</accession>
<evidence type="ECO:0000313" key="8">
    <source>
        <dbReference type="Proteomes" id="UP000613512"/>
    </source>
</evidence>
<dbReference type="PANTHER" id="PTHR47737:SF1">
    <property type="entry name" value="GLYCINE BETAINE_PROLINE BETAINE TRANSPORT SYSTEM PERMEASE PROTEIN PROW"/>
    <property type="match status" value="1"/>
</dbReference>
<keyword evidence="8" id="KW-1185">Reference proteome</keyword>
<evidence type="ECO:0000256" key="3">
    <source>
        <dbReference type="ARBA" id="ARBA00022475"/>
    </source>
</evidence>
<dbReference type="Gene3D" id="3.40.190.100">
    <property type="entry name" value="Glycine betaine-binding periplasmic protein, domain 2"/>
    <property type="match status" value="1"/>
</dbReference>
<protein>
    <submittedName>
        <fullName evidence="7">Glycine/betaine ABC transporter substrate-binding protein</fullName>
    </submittedName>
</protein>
<evidence type="ECO:0000259" key="6">
    <source>
        <dbReference type="Pfam" id="PF04069"/>
    </source>
</evidence>
<keyword evidence="5" id="KW-0732">Signal</keyword>
<dbReference type="GO" id="GO:0043190">
    <property type="term" value="C:ATP-binding cassette (ABC) transporter complex"/>
    <property type="evidence" value="ECO:0007669"/>
    <property type="project" value="InterPro"/>
</dbReference>
<evidence type="ECO:0000313" key="7">
    <source>
        <dbReference type="EMBL" id="GGA73500.1"/>
    </source>
</evidence>
<evidence type="ECO:0000256" key="2">
    <source>
        <dbReference type="ARBA" id="ARBA00022448"/>
    </source>
</evidence>
<feature type="chain" id="PRO_5038993943" evidence="5">
    <location>
        <begin position="21"/>
        <end position="298"/>
    </location>
</feature>
<comment type="subcellular location">
    <subcellularLocation>
        <location evidence="1">Cell membrane</location>
    </subcellularLocation>
</comment>
<dbReference type="PROSITE" id="PS51257">
    <property type="entry name" value="PROKAR_LIPOPROTEIN"/>
    <property type="match status" value="1"/>
</dbReference>
<feature type="domain" description="ABC-type glycine betaine transport system substrate-binding" evidence="6">
    <location>
        <begin position="32"/>
        <end position="176"/>
    </location>
</feature>
<reference evidence="7" key="1">
    <citation type="journal article" date="2014" name="Int. J. Syst. Evol. Microbiol.">
        <title>Complete genome sequence of Corynebacterium casei LMG S-19264T (=DSM 44701T), isolated from a smear-ripened cheese.</title>
        <authorList>
            <consortium name="US DOE Joint Genome Institute (JGI-PGF)"/>
            <person name="Walter F."/>
            <person name="Albersmeier A."/>
            <person name="Kalinowski J."/>
            <person name="Ruckert C."/>
        </authorList>
    </citation>
    <scope>NUCLEOTIDE SEQUENCE</scope>
    <source>
        <strain evidence="7">CGMCC 1.12408</strain>
    </source>
</reference>
<dbReference type="Gene3D" id="3.10.105.10">
    <property type="entry name" value="Dipeptide-binding Protein, Domain 3"/>
    <property type="match status" value="1"/>
</dbReference>
<dbReference type="EMBL" id="BMEY01000007">
    <property type="protein sequence ID" value="GGA73500.1"/>
    <property type="molecule type" value="Genomic_DNA"/>
</dbReference>
<gene>
    <name evidence="7" type="primary">gbuC</name>
    <name evidence="7" type="ORF">GCM10008025_16490</name>
</gene>
<dbReference type="SUPFAM" id="SSF53850">
    <property type="entry name" value="Periplasmic binding protein-like II"/>
    <property type="match status" value="2"/>
</dbReference>
<dbReference type="Pfam" id="PF04069">
    <property type="entry name" value="OpuAC"/>
    <property type="match status" value="2"/>
</dbReference>
<feature type="domain" description="ABC-type glycine betaine transport system substrate-binding" evidence="6">
    <location>
        <begin position="196"/>
        <end position="296"/>
    </location>
</feature>
<reference evidence="7" key="2">
    <citation type="submission" date="2020-09" db="EMBL/GenBank/DDBJ databases">
        <authorList>
            <person name="Sun Q."/>
            <person name="Zhou Y."/>
        </authorList>
    </citation>
    <scope>NUCLEOTIDE SEQUENCE</scope>
    <source>
        <strain evidence="7">CGMCC 1.12408</strain>
    </source>
</reference>
<keyword evidence="3" id="KW-1003">Cell membrane</keyword>
<dbReference type="Proteomes" id="UP000613512">
    <property type="component" value="Unassembled WGS sequence"/>
</dbReference>
<dbReference type="GO" id="GO:0015871">
    <property type="term" value="P:choline transport"/>
    <property type="evidence" value="ECO:0007669"/>
    <property type="project" value="TreeGrafter"/>
</dbReference>